<name>A0ABQ5E405_9ASTR</name>
<proteinExistence type="predicted"/>
<feature type="domain" description="Plastocyanin-like" evidence="3">
    <location>
        <begin position="62"/>
        <end position="94"/>
    </location>
</feature>
<dbReference type="PANTHER" id="PTHR47150">
    <property type="entry name" value="OS12G0169200 PROTEIN"/>
    <property type="match status" value="1"/>
</dbReference>
<evidence type="ECO:0000259" key="3">
    <source>
        <dbReference type="Pfam" id="PF07732"/>
    </source>
</evidence>
<dbReference type="Proteomes" id="UP001151760">
    <property type="component" value="Unassembled WGS sequence"/>
</dbReference>
<accession>A0ABQ5E405</accession>
<keyword evidence="1" id="KW-0547">Nucleotide-binding</keyword>
<evidence type="ECO:0000313" key="5">
    <source>
        <dbReference type="EMBL" id="GJT45751.1"/>
    </source>
</evidence>
<dbReference type="PANTHER" id="PTHR47150:SF4">
    <property type="entry name" value="HARBINGER TRANSPOSASE-DERIVED PROTEIN-RELATED"/>
    <property type="match status" value="1"/>
</dbReference>
<dbReference type="Pfam" id="PF25097">
    <property type="entry name" value="ARM_Cnot1"/>
    <property type="match status" value="1"/>
</dbReference>
<comment type="caution">
    <text evidence="5">The sequence shown here is derived from an EMBL/GenBank/DDBJ whole genome shotgun (WGS) entry which is preliminary data.</text>
</comment>
<evidence type="ECO:0000256" key="1">
    <source>
        <dbReference type="ARBA" id="ARBA00022741"/>
    </source>
</evidence>
<organism evidence="5 6">
    <name type="scientific">Tanacetum coccineum</name>
    <dbReference type="NCBI Taxonomy" id="301880"/>
    <lineage>
        <taxon>Eukaryota</taxon>
        <taxon>Viridiplantae</taxon>
        <taxon>Streptophyta</taxon>
        <taxon>Embryophyta</taxon>
        <taxon>Tracheophyta</taxon>
        <taxon>Spermatophyta</taxon>
        <taxon>Magnoliopsida</taxon>
        <taxon>eudicotyledons</taxon>
        <taxon>Gunneridae</taxon>
        <taxon>Pentapetalae</taxon>
        <taxon>asterids</taxon>
        <taxon>campanulids</taxon>
        <taxon>Asterales</taxon>
        <taxon>Asteraceae</taxon>
        <taxon>Asteroideae</taxon>
        <taxon>Anthemideae</taxon>
        <taxon>Anthemidinae</taxon>
        <taxon>Tanacetum</taxon>
    </lineage>
</organism>
<dbReference type="Gene3D" id="3.30.1330.20">
    <property type="entry name" value="Tubulin/FtsZ, C-terminal domain"/>
    <property type="match status" value="1"/>
</dbReference>
<dbReference type="Pfam" id="PF04827">
    <property type="entry name" value="Plant_tran"/>
    <property type="match status" value="1"/>
</dbReference>
<dbReference type="CDD" id="cd20710">
    <property type="entry name" value="NOT1_connector"/>
    <property type="match status" value="1"/>
</dbReference>
<gene>
    <name evidence="5" type="ORF">Tco_0954466</name>
</gene>
<keyword evidence="6" id="KW-1185">Reference proteome</keyword>
<dbReference type="InterPro" id="IPR055454">
    <property type="entry name" value="CNOT1-like_NOT1_connector"/>
</dbReference>
<sequence length="618" mass="71013">MTRNGVNCWLQGDIRNKQDLEKLFSQAYQWDACIDKEAHAVKLLMEKNFALLALYDPNWMRKKQQIILINGEFPGPRLDVVTNDNIVLNFIKKFDQLKRRRHLPIVTTIAPVPRAYVHDSLQRIRERKLVNFIEWGPASIQLESLIAREATEAEIQSIIAEVPGVILRCISRDEAALAVAQKVFKGLYENASNTGHVGAHLAMLAAIRDVSKLVFKELTSWAHGISWPTVIENLDHEGFYIQDETAFSLLISCYRHASHNYGPWFDIMGAGLYSVILVDLKNVKENYSSNEWTYQRQQDGLKSHQRTLPQGQRKSLGSQFRQVTITGIAMGMIKHAACSSVGQGIAREGEKEHMMCLRPVVFYNLVYRVQEAGGSSDGPKRRRTYIYREREEAEQRLIDDYFGDDEYEPKLRRSRSCEFGVIVLVYFKVHIRHMPNDVRHFTDAFDEYLQIAEPLECRLVVNGTHTYRKGYYLADGIYPAWSTFVKTFSVARDEKTLKFKRVQEAARKDIERAFGILDDTFASDMQRLQGNSLKVKDLEPPRLIIEARSILCKATNNAVGAFNDSTCAFYDSVRGTQITVQSVALSQGYEDDDDHREWCTFFLGLLYSFYLDYLHSLH</sequence>
<evidence type="ECO:0000259" key="4">
    <source>
        <dbReference type="Pfam" id="PF25097"/>
    </source>
</evidence>
<protein>
    <submittedName>
        <fullName evidence="5">CCR4-NOT transcription complex subunit 1 isoform X1</fullName>
    </submittedName>
</protein>
<reference evidence="5" key="1">
    <citation type="journal article" date="2022" name="Int. J. Mol. Sci.">
        <title>Draft Genome of Tanacetum Coccineum: Genomic Comparison of Closely Related Tanacetum-Family Plants.</title>
        <authorList>
            <person name="Yamashiro T."/>
            <person name="Shiraishi A."/>
            <person name="Nakayama K."/>
            <person name="Satake H."/>
        </authorList>
    </citation>
    <scope>NUCLEOTIDE SEQUENCE</scope>
</reference>
<dbReference type="InterPro" id="IPR006912">
    <property type="entry name" value="Harbinger_derived_prot"/>
</dbReference>
<evidence type="ECO:0000256" key="2">
    <source>
        <dbReference type="ARBA" id="ARBA00023134"/>
    </source>
</evidence>
<evidence type="ECO:0000313" key="6">
    <source>
        <dbReference type="Proteomes" id="UP001151760"/>
    </source>
</evidence>
<reference evidence="5" key="2">
    <citation type="submission" date="2022-01" db="EMBL/GenBank/DDBJ databases">
        <authorList>
            <person name="Yamashiro T."/>
            <person name="Shiraishi A."/>
            <person name="Satake H."/>
            <person name="Nakayama K."/>
        </authorList>
    </citation>
    <scope>NUCLEOTIDE SEQUENCE</scope>
</reference>
<feature type="domain" description="CCR4-NOT transcription complex subunit 1-like NOT1 connector" evidence="4">
    <location>
        <begin position="149"/>
        <end position="222"/>
    </location>
</feature>
<dbReference type="EMBL" id="BQNB010015927">
    <property type="protein sequence ID" value="GJT45751.1"/>
    <property type="molecule type" value="Genomic_DNA"/>
</dbReference>
<keyword evidence="2" id="KW-0342">GTP-binding</keyword>
<dbReference type="InterPro" id="IPR037103">
    <property type="entry name" value="Tubulin/FtsZ-like_C"/>
</dbReference>
<dbReference type="InterPro" id="IPR011707">
    <property type="entry name" value="Cu-oxidase-like_N"/>
</dbReference>
<dbReference type="Pfam" id="PF07732">
    <property type="entry name" value="Cu-oxidase_3"/>
    <property type="match status" value="1"/>
</dbReference>